<evidence type="ECO:0000256" key="1">
    <source>
        <dbReference type="SAM" id="MobiDB-lite"/>
    </source>
</evidence>
<sequence>MISVLIACEVGEAVDKWQKNWTMGRKSDWMVSGSTPRSDNQKKTWMDNTWISPRGLSLPTVPLSKAPYSPNICSPGAVHGCPLLCVSSCVHQMNTEEETQPISSQADLTLTPHVKTSITEEEEEKLPEDTVDVESTQNTEEEMQPISNQTDLTLTPHVKTSITEEEEEKLSEDTVDVASTQNTEEEMQPISNQTDLTLTSHVKTSVTEEEVDKLSEDNVDVTSTQNTEEEMQPISEQSDSTIALLQESEMREISQGHGGKEPDQDQTKKEEEAQTCSNQATGGWRSFLTVFSTMASWRTPGTLWQTVRQGFVSLKMVLTRSWRRMGLLLREMLNSRAGS</sequence>
<accession>A0A9N7YYN4</accession>
<name>A0A9N7YYN4_PLEPL</name>
<organism evidence="2 3">
    <name type="scientific">Pleuronectes platessa</name>
    <name type="common">European plaice</name>
    <dbReference type="NCBI Taxonomy" id="8262"/>
    <lineage>
        <taxon>Eukaryota</taxon>
        <taxon>Metazoa</taxon>
        <taxon>Chordata</taxon>
        <taxon>Craniata</taxon>
        <taxon>Vertebrata</taxon>
        <taxon>Euteleostomi</taxon>
        <taxon>Actinopterygii</taxon>
        <taxon>Neopterygii</taxon>
        <taxon>Teleostei</taxon>
        <taxon>Neoteleostei</taxon>
        <taxon>Acanthomorphata</taxon>
        <taxon>Carangaria</taxon>
        <taxon>Pleuronectiformes</taxon>
        <taxon>Pleuronectoidei</taxon>
        <taxon>Pleuronectidae</taxon>
        <taxon>Pleuronectes</taxon>
    </lineage>
</organism>
<feature type="compositionally biased region" description="Basic and acidic residues" evidence="1">
    <location>
        <begin position="252"/>
        <end position="272"/>
    </location>
</feature>
<dbReference type="AlphaFoldDB" id="A0A9N7YYN4"/>
<evidence type="ECO:0000313" key="3">
    <source>
        <dbReference type="Proteomes" id="UP001153269"/>
    </source>
</evidence>
<dbReference type="Proteomes" id="UP001153269">
    <property type="component" value="Unassembled WGS sequence"/>
</dbReference>
<gene>
    <name evidence="2" type="ORF">PLEPLA_LOCUS32481</name>
</gene>
<feature type="compositionally biased region" description="Acidic residues" evidence="1">
    <location>
        <begin position="119"/>
        <end position="132"/>
    </location>
</feature>
<comment type="caution">
    <text evidence="2">The sequence shown here is derived from an EMBL/GenBank/DDBJ whole genome shotgun (WGS) entry which is preliminary data.</text>
</comment>
<reference evidence="2" key="1">
    <citation type="submission" date="2020-03" db="EMBL/GenBank/DDBJ databases">
        <authorList>
            <person name="Weist P."/>
        </authorList>
    </citation>
    <scope>NUCLEOTIDE SEQUENCE</scope>
</reference>
<proteinExistence type="predicted"/>
<dbReference type="EMBL" id="CADEAL010003446">
    <property type="protein sequence ID" value="CAB1444763.1"/>
    <property type="molecule type" value="Genomic_DNA"/>
</dbReference>
<feature type="region of interest" description="Disordered" evidence="1">
    <location>
        <begin position="252"/>
        <end position="279"/>
    </location>
</feature>
<feature type="region of interest" description="Disordered" evidence="1">
    <location>
        <begin position="117"/>
        <end position="145"/>
    </location>
</feature>
<keyword evidence="3" id="KW-1185">Reference proteome</keyword>
<protein>
    <submittedName>
        <fullName evidence="2">Uncharacterized protein</fullName>
    </submittedName>
</protein>
<feature type="region of interest" description="Disordered" evidence="1">
    <location>
        <begin position="203"/>
        <end position="238"/>
    </location>
</feature>
<evidence type="ECO:0000313" key="2">
    <source>
        <dbReference type="EMBL" id="CAB1444763.1"/>
    </source>
</evidence>